<evidence type="ECO:0000313" key="2">
    <source>
        <dbReference type="Proteomes" id="UP001417504"/>
    </source>
</evidence>
<name>A0AAP0KNU5_9MAGN</name>
<reference evidence="1 2" key="1">
    <citation type="submission" date="2024-01" db="EMBL/GenBank/DDBJ databases">
        <title>Genome assemblies of Stephania.</title>
        <authorList>
            <person name="Yang L."/>
        </authorList>
    </citation>
    <scope>NUCLEOTIDE SEQUENCE [LARGE SCALE GENOMIC DNA]</scope>
    <source>
        <strain evidence="1">QJT</strain>
        <tissue evidence="1">Leaf</tissue>
    </source>
</reference>
<proteinExistence type="predicted"/>
<evidence type="ECO:0000313" key="1">
    <source>
        <dbReference type="EMBL" id="KAK9155178.1"/>
    </source>
</evidence>
<gene>
    <name evidence="1" type="ORF">Sjap_002658</name>
</gene>
<keyword evidence="2" id="KW-1185">Reference proteome</keyword>
<accession>A0AAP0KNU5</accession>
<comment type="caution">
    <text evidence="1">The sequence shown here is derived from an EMBL/GenBank/DDBJ whole genome shotgun (WGS) entry which is preliminary data.</text>
</comment>
<dbReference type="AlphaFoldDB" id="A0AAP0KNU5"/>
<dbReference type="EMBL" id="JBBNAE010000001">
    <property type="protein sequence ID" value="KAK9155178.1"/>
    <property type="molecule type" value="Genomic_DNA"/>
</dbReference>
<organism evidence="1 2">
    <name type="scientific">Stephania japonica</name>
    <dbReference type="NCBI Taxonomy" id="461633"/>
    <lineage>
        <taxon>Eukaryota</taxon>
        <taxon>Viridiplantae</taxon>
        <taxon>Streptophyta</taxon>
        <taxon>Embryophyta</taxon>
        <taxon>Tracheophyta</taxon>
        <taxon>Spermatophyta</taxon>
        <taxon>Magnoliopsida</taxon>
        <taxon>Ranunculales</taxon>
        <taxon>Menispermaceae</taxon>
        <taxon>Menispermoideae</taxon>
        <taxon>Cissampelideae</taxon>
        <taxon>Stephania</taxon>
    </lineage>
</organism>
<protein>
    <submittedName>
        <fullName evidence="1">Uncharacterized protein</fullName>
    </submittedName>
</protein>
<dbReference type="Proteomes" id="UP001417504">
    <property type="component" value="Unassembled WGS sequence"/>
</dbReference>
<sequence>MIHHKPKATMYQQVWSPTGVARHWEGAIAAWEIQERTPQLDKQLRDAIMTPDDTNT</sequence>